<sequence>MRGVSRRANRRGAATTSPPTAEGGGAAVGVGGGGRAPLPPPHRVIRGAASTFTLTLYGPFPAAAADAVAAGIRVWADVWPSAVPVAVGALWSAPARAGGDAAAADATAADAPGALAHTTAPVFVRGRAAGLSAGPGTGGGVAGGTGRVDTMYGWAMANAMAGEEVLAGQAATAGLVGADRYHLFVSYDGRHRWYTGADAAAVGAAEWDVATVTVHEVAHGLFFQGQLTAGAPAAAVVPPAGAAGVATRRTARSAPAPTVVARCNDTAGMATPAGTAATAGTVRQAGAAAAAAATPPPRSVYHLDPARAAADCAAAGLRQQQLQRPRAPLAAATATATAIVVADGGNSDNEDDDGVAACVGAMTPSLVPGVSARYVGTALRLVMAAMMDDTVPPAAEGIGGGACSVGVAPLF</sequence>
<comment type="caution">
    <text evidence="1">The sequence shown here is derived from an EMBL/GenBank/DDBJ whole genome shotgun (WGS) entry which is preliminary data.</text>
</comment>
<accession>A0ACC3C3A5</accession>
<gene>
    <name evidence="1" type="ORF">I4F81_006992</name>
</gene>
<evidence type="ECO:0000313" key="1">
    <source>
        <dbReference type="EMBL" id="KAK1864446.1"/>
    </source>
</evidence>
<proteinExistence type="predicted"/>
<dbReference type="EMBL" id="CM020619">
    <property type="protein sequence ID" value="KAK1864446.1"/>
    <property type="molecule type" value="Genomic_DNA"/>
</dbReference>
<name>A0ACC3C3A5_PYRYE</name>
<organism evidence="1 2">
    <name type="scientific">Pyropia yezoensis</name>
    <name type="common">Susabi-nori</name>
    <name type="synonym">Porphyra yezoensis</name>
    <dbReference type="NCBI Taxonomy" id="2788"/>
    <lineage>
        <taxon>Eukaryota</taxon>
        <taxon>Rhodophyta</taxon>
        <taxon>Bangiophyceae</taxon>
        <taxon>Bangiales</taxon>
        <taxon>Bangiaceae</taxon>
        <taxon>Pyropia</taxon>
    </lineage>
</organism>
<keyword evidence="2" id="KW-1185">Reference proteome</keyword>
<dbReference type="Proteomes" id="UP000798662">
    <property type="component" value="Chromosome 2"/>
</dbReference>
<reference evidence="1" key="1">
    <citation type="submission" date="2019-11" db="EMBL/GenBank/DDBJ databases">
        <title>Nori genome reveals adaptations in red seaweeds to the harsh intertidal environment.</title>
        <authorList>
            <person name="Wang D."/>
            <person name="Mao Y."/>
        </authorList>
    </citation>
    <scope>NUCLEOTIDE SEQUENCE</scope>
    <source>
        <tissue evidence="1">Gametophyte</tissue>
    </source>
</reference>
<evidence type="ECO:0000313" key="2">
    <source>
        <dbReference type="Proteomes" id="UP000798662"/>
    </source>
</evidence>
<protein>
    <submittedName>
        <fullName evidence="1">Uncharacterized protein</fullName>
    </submittedName>
</protein>